<dbReference type="SUPFAM" id="SSF51120">
    <property type="entry name" value="beta-Roll"/>
    <property type="match status" value="1"/>
</dbReference>
<evidence type="ECO:0000313" key="3">
    <source>
        <dbReference type="EMBL" id="MBL6081474.1"/>
    </source>
</evidence>
<dbReference type="PRINTS" id="PR00313">
    <property type="entry name" value="CABNDNGRPT"/>
</dbReference>
<comment type="similarity">
    <text evidence="1">Belongs to the glycosyl hydrolase 16 family.</text>
</comment>
<sequence length="735" mass="76517">MPVITGTFGNDTLKGAAGVDTITGGTGADLMTGGAGADLFAFRAGDGADIINDFQLGVDRLSIASGTYNPWVYQTTVNGIPGVSVVYNGSKSDSIFLAGLTNVKLEWLTNPSLVPAANVAQTAFNPLSLTAGSGPDSLVLKLTQDHWQGSAQYTVKVDGVQVGGTFTASALRGSGQFDTLTLKGNWAAGAHKVEVNFLNDGWGGTSDTDRNLYVESATYAGLAVGGAALNLGRSGAQSFSFTEQPPADPFPSFNLVAGTGSDSLVLKITQNAWSGSAQYTVKVDGVQVGGTFTASALRGSGQFDTLTLKGDWAAGAHKVDVNFLNDGWGGSVAQDRNLYVEGASYGGVAVSDSSLFLGSTGMKSFSFFEAPPPSDNLTLAGTAGNEVLTGKLGADTINGGGGADTITGGLGNDSLTGGADADVFVLKPGDGADVITDFRLGEDRLSIATDGTFAVWQEAATVGGISGTLVHYGPGSGDTVMLAGVIDAAMNTLVDPSWTYAPSAGSGEFGNLIFNDEFSGTRVDPTKWPISYGGSTYWNGAFRWDNSQVSVGNGMLDIGITKMADGSWATSGVSTTPNQWNPGFAFTYGKVEIMAKMSAEVTGMGPCFLLWPAANGVWPPELDILETPKGDGMVTQHWPDPVTGGDVYESYNYDIDLTQWHVYGLEWTPDRVSMTVDGQVMHTYTQNIPTMKMTVGLQGHVGASADTWYGGVPGADAPGRYDIMVDFVRVYDWLG</sequence>
<keyword evidence="4" id="KW-1185">Reference proteome</keyword>
<dbReference type="Gene3D" id="2.60.60.40">
    <property type="match status" value="1"/>
</dbReference>
<dbReference type="RefSeq" id="WP_202834692.1">
    <property type="nucleotide sequence ID" value="NZ_JAETWB010000027.1"/>
</dbReference>
<dbReference type="InterPro" id="IPR018511">
    <property type="entry name" value="Hemolysin-typ_Ca-bd_CS"/>
</dbReference>
<dbReference type="Pfam" id="PF00353">
    <property type="entry name" value="HemolysinCabind"/>
    <property type="match status" value="2"/>
</dbReference>
<dbReference type="SUPFAM" id="SSF49899">
    <property type="entry name" value="Concanavalin A-like lectins/glucanases"/>
    <property type="match status" value="1"/>
</dbReference>
<evidence type="ECO:0000256" key="1">
    <source>
        <dbReference type="ARBA" id="ARBA00006865"/>
    </source>
</evidence>
<dbReference type="Pfam" id="PF16841">
    <property type="entry name" value="CBM60"/>
    <property type="match status" value="2"/>
</dbReference>
<dbReference type="Pfam" id="PF00722">
    <property type="entry name" value="Glyco_hydro_16"/>
    <property type="match status" value="1"/>
</dbReference>
<dbReference type="InterPro" id="IPR013320">
    <property type="entry name" value="ConA-like_dom_sf"/>
</dbReference>
<dbReference type="PANTHER" id="PTHR10963:SF60">
    <property type="entry name" value="GRAM-NEGATIVE BACTERIA-BINDING PROTEIN 1-RELATED"/>
    <property type="match status" value="1"/>
</dbReference>
<dbReference type="Gene3D" id="2.150.10.10">
    <property type="entry name" value="Serralysin-like metalloprotease, C-terminal"/>
    <property type="match status" value="2"/>
</dbReference>
<proteinExistence type="inferred from homology"/>
<comment type="caution">
    <text evidence="3">The sequence shown here is derived from an EMBL/GenBank/DDBJ whole genome shotgun (WGS) entry which is preliminary data.</text>
</comment>
<feature type="domain" description="GH16" evidence="2">
    <location>
        <begin position="496"/>
        <end position="735"/>
    </location>
</feature>
<evidence type="ECO:0000259" key="2">
    <source>
        <dbReference type="PROSITE" id="PS51762"/>
    </source>
</evidence>
<dbReference type="InterPro" id="IPR050546">
    <property type="entry name" value="Glycosyl_Hydrlase_16"/>
</dbReference>
<reference evidence="3 4" key="1">
    <citation type="submission" date="2021-01" db="EMBL/GenBank/DDBJ databases">
        <title>Belnapia mucosa sp. nov. and Belnapia arida sp. nov., isolated from the Tabernas Desert (Almeria, Spain).</title>
        <authorList>
            <person name="Molina-Menor E."/>
            <person name="Vidal-Verdu A."/>
            <person name="Calonge A."/>
            <person name="Satari L."/>
            <person name="Pereto J."/>
            <person name="Porcar M."/>
        </authorList>
    </citation>
    <scope>NUCLEOTIDE SEQUENCE [LARGE SCALE GENOMIC DNA]</scope>
    <source>
        <strain evidence="3 4">T18</strain>
    </source>
</reference>
<dbReference type="PANTHER" id="PTHR10963">
    <property type="entry name" value="GLYCOSYL HYDROLASE-RELATED"/>
    <property type="match status" value="1"/>
</dbReference>
<dbReference type="Proteomes" id="UP000660885">
    <property type="component" value="Unassembled WGS sequence"/>
</dbReference>
<dbReference type="PROSITE" id="PS51762">
    <property type="entry name" value="GH16_2"/>
    <property type="match status" value="1"/>
</dbReference>
<dbReference type="InterPro" id="IPR011049">
    <property type="entry name" value="Serralysin-like_metalloprot_C"/>
</dbReference>
<dbReference type="InterPro" id="IPR001343">
    <property type="entry name" value="Hemolysn_Ca-bd"/>
</dbReference>
<dbReference type="Gene3D" id="2.60.120.200">
    <property type="match status" value="1"/>
</dbReference>
<organism evidence="3 4">
    <name type="scientific">Belnapia arida</name>
    <dbReference type="NCBI Taxonomy" id="2804533"/>
    <lineage>
        <taxon>Bacteria</taxon>
        <taxon>Pseudomonadati</taxon>
        <taxon>Pseudomonadota</taxon>
        <taxon>Alphaproteobacteria</taxon>
        <taxon>Acetobacterales</taxon>
        <taxon>Roseomonadaceae</taxon>
        <taxon>Belnapia</taxon>
    </lineage>
</organism>
<gene>
    <name evidence="3" type="ORF">JMJ56_26125</name>
</gene>
<dbReference type="InterPro" id="IPR000757">
    <property type="entry name" value="Beta-glucanase-like"/>
</dbReference>
<dbReference type="InterPro" id="IPR031768">
    <property type="entry name" value="CBM60_xylan-bd"/>
</dbReference>
<dbReference type="EMBL" id="JAETWB010000027">
    <property type="protein sequence ID" value="MBL6081474.1"/>
    <property type="molecule type" value="Genomic_DNA"/>
</dbReference>
<accession>A0ABS1UC04</accession>
<name>A0ABS1UC04_9PROT</name>
<dbReference type="PROSITE" id="PS00330">
    <property type="entry name" value="HEMOLYSIN_CALCIUM"/>
    <property type="match status" value="3"/>
</dbReference>
<protein>
    <submittedName>
        <fullName evidence="3">Family 16 glycosylhydrolase</fullName>
    </submittedName>
</protein>
<evidence type="ECO:0000313" key="4">
    <source>
        <dbReference type="Proteomes" id="UP000660885"/>
    </source>
</evidence>